<dbReference type="Proteomes" id="UP000887576">
    <property type="component" value="Unplaced"/>
</dbReference>
<dbReference type="WBParaSite" id="JU765_v2.g6034.t1">
    <property type="protein sequence ID" value="JU765_v2.g6034.t1"/>
    <property type="gene ID" value="JU765_v2.g6034"/>
</dbReference>
<name>A0AC34RDV7_9BILA</name>
<evidence type="ECO:0000313" key="1">
    <source>
        <dbReference type="Proteomes" id="UP000887576"/>
    </source>
</evidence>
<protein>
    <submittedName>
        <fullName evidence="2">FACT complex subunit SSRP1/POB3 N-terminal PH domain-containing protein</fullName>
    </submittedName>
</protein>
<evidence type="ECO:0000313" key="2">
    <source>
        <dbReference type="WBParaSite" id="JU765_v2.g6034.t1"/>
    </source>
</evidence>
<proteinExistence type="predicted"/>
<sequence length="189" mass="22036">MSPYLVLNDVYIDIAGHLRRGQIKFTDQSIGYKERITGRTKVIHVKDLMRIENVFLGTKRGIRLTTKNGDLLRFGQLSGPQLENVRVFMAVNWKKKLLKLDPVTKKWIFELDESAPANKWIFELDESVPANVESKKQNMLSKLKKRVTWTKVPTISSQKALKIHPIIHKKKDNPKVMSRWFSGQRKVRR</sequence>
<organism evidence="1 2">
    <name type="scientific">Panagrolaimus sp. JU765</name>
    <dbReference type="NCBI Taxonomy" id="591449"/>
    <lineage>
        <taxon>Eukaryota</taxon>
        <taxon>Metazoa</taxon>
        <taxon>Ecdysozoa</taxon>
        <taxon>Nematoda</taxon>
        <taxon>Chromadorea</taxon>
        <taxon>Rhabditida</taxon>
        <taxon>Tylenchina</taxon>
        <taxon>Panagrolaimomorpha</taxon>
        <taxon>Panagrolaimoidea</taxon>
        <taxon>Panagrolaimidae</taxon>
        <taxon>Panagrolaimus</taxon>
    </lineage>
</organism>
<accession>A0AC34RDV7</accession>
<reference evidence="2" key="1">
    <citation type="submission" date="2022-11" db="UniProtKB">
        <authorList>
            <consortium name="WormBaseParasite"/>
        </authorList>
    </citation>
    <scope>IDENTIFICATION</scope>
</reference>